<feature type="domain" description="EGF-like" evidence="2">
    <location>
        <begin position="279"/>
        <end position="293"/>
    </location>
</feature>
<gene>
    <name evidence="3" type="ORF">Fcan01_28139</name>
</gene>
<keyword evidence="3" id="KW-0812">Transmembrane</keyword>
<keyword evidence="3" id="KW-0675">Receptor</keyword>
<dbReference type="AlphaFoldDB" id="A0A226CX48"/>
<keyword evidence="3" id="KW-0472">Membrane</keyword>
<proteinExistence type="predicted"/>
<feature type="chain" id="PRO_5012601349" evidence="1">
    <location>
        <begin position="20"/>
        <end position="362"/>
    </location>
</feature>
<evidence type="ECO:0000259" key="2">
    <source>
        <dbReference type="PROSITE" id="PS01186"/>
    </source>
</evidence>
<comment type="caution">
    <text evidence="3">The sequence shown here is derived from an EMBL/GenBank/DDBJ whole genome shotgun (WGS) entry which is preliminary data.</text>
</comment>
<reference evidence="3 4" key="1">
    <citation type="submission" date="2015-12" db="EMBL/GenBank/DDBJ databases">
        <title>The genome of Folsomia candida.</title>
        <authorList>
            <person name="Faddeeva A."/>
            <person name="Derks M.F."/>
            <person name="Anvar Y."/>
            <person name="Smit S."/>
            <person name="Van Straalen N."/>
            <person name="Roelofs D."/>
        </authorList>
    </citation>
    <scope>NUCLEOTIDE SEQUENCE [LARGE SCALE GENOMIC DNA]</scope>
    <source>
        <strain evidence="3 4">VU population</strain>
        <tissue evidence="3">Whole body</tissue>
    </source>
</reference>
<dbReference type="EMBL" id="LNIX01000065">
    <property type="protein sequence ID" value="OXA37087.1"/>
    <property type="molecule type" value="Genomic_DNA"/>
</dbReference>
<keyword evidence="1" id="KW-0732">Signal</keyword>
<dbReference type="Proteomes" id="UP000198287">
    <property type="component" value="Unassembled WGS sequence"/>
</dbReference>
<name>A0A226CX48_FOLCA</name>
<evidence type="ECO:0000256" key="1">
    <source>
        <dbReference type="SAM" id="SignalP"/>
    </source>
</evidence>
<protein>
    <submittedName>
        <fullName evidence="3">Transmembrane matrix receptor MUP-4</fullName>
    </submittedName>
</protein>
<dbReference type="PROSITE" id="PS01186">
    <property type="entry name" value="EGF_2"/>
    <property type="match status" value="1"/>
</dbReference>
<dbReference type="SMART" id="SM00181">
    <property type="entry name" value="EGF"/>
    <property type="match status" value="2"/>
</dbReference>
<dbReference type="InterPro" id="IPR000742">
    <property type="entry name" value="EGF"/>
</dbReference>
<dbReference type="OrthoDB" id="18487at2759"/>
<sequence length="362" mass="39495">MLDRTVLGFFLSLVIAALGSEQILVLGNGVKPGRNCVNLLANVTWPLLPNQDPVESSSALNPIPPLECANKSTCDVSTGICVCPAGMTLDYVAASCRFAHIGEICSSSLECDRSKRLICGGRGSCICDPEKTVRNEGTFSVRWDLLQSNYTPNSYYAPHPDNTYCVEGAHCSHEGECLCENPSWQVTSDKICGKTHNEKCSMLQPCSDYLVCSNLGESTEMRCLCPNEAYQIYDPSKTSNGRLGSCRGLTNTPCSLSDENSCVENAHCVEQTTGYKFLCQCKSGYLENADQKCAIIKYGEPCNYSNNSARCDKRAGLQCRILRKFDPNDNLTQSVSSCSCPNLADVYDTEKNQCVRQIGVAC</sequence>
<feature type="non-terminal residue" evidence="3">
    <location>
        <position position="362"/>
    </location>
</feature>
<organism evidence="3 4">
    <name type="scientific">Folsomia candida</name>
    <name type="common">Springtail</name>
    <dbReference type="NCBI Taxonomy" id="158441"/>
    <lineage>
        <taxon>Eukaryota</taxon>
        <taxon>Metazoa</taxon>
        <taxon>Ecdysozoa</taxon>
        <taxon>Arthropoda</taxon>
        <taxon>Hexapoda</taxon>
        <taxon>Collembola</taxon>
        <taxon>Entomobryomorpha</taxon>
        <taxon>Isotomoidea</taxon>
        <taxon>Isotomidae</taxon>
        <taxon>Proisotominae</taxon>
        <taxon>Folsomia</taxon>
    </lineage>
</organism>
<accession>A0A226CX48</accession>
<evidence type="ECO:0000313" key="4">
    <source>
        <dbReference type="Proteomes" id="UP000198287"/>
    </source>
</evidence>
<feature type="signal peptide" evidence="1">
    <location>
        <begin position="1"/>
        <end position="19"/>
    </location>
</feature>
<evidence type="ECO:0000313" key="3">
    <source>
        <dbReference type="EMBL" id="OXA37087.1"/>
    </source>
</evidence>
<keyword evidence="4" id="KW-1185">Reference proteome</keyword>